<evidence type="ECO:0000256" key="5">
    <source>
        <dbReference type="ARBA" id="ARBA00038359"/>
    </source>
</evidence>
<keyword evidence="10" id="KW-1185">Reference proteome</keyword>
<evidence type="ECO:0000313" key="9">
    <source>
        <dbReference type="EMBL" id="KAF2675982.1"/>
    </source>
</evidence>
<feature type="transmembrane region" description="Helical" evidence="7">
    <location>
        <begin position="207"/>
        <end position="231"/>
    </location>
</feature>
<feature type="transmembrane region" description="Helical" evidence="7">
    <location>
        <begin position="172"/>
        <end position="195"/>
    </location>
</feature>
<dbReference type="PANTHER" id="PTHR33048:SF47">
    <property type="entry name" value="INTEGRAL MEMBRANE PROTEIN-RELATED"/>
    <property type="match status" value="1"/>
</dbReference>
<evidence type="ECO:0000259" key="8">
    <source>
        <dbReference type="Pfam" id="PF20684"/>
    </source>
</evidence>
<feature type="transmembrane region" description="Helical" evidence="7">
    <location>
        <begin position="243"/>
        <end position="268"/>
    </location>
</feature>
<organism evidence="9 10">
    <name type="scientific">Lentithecium fluviatile CBS 122367</name>
    <dbReference type="NCBI Taxonomy" id="1168545"/>
    <lineage>
        <taxon>Eukaryota</taxon>
        <taxon>Fungi</taxon>
        <taxon>Dikarya</taxon>
        <taxon>Ascomycota</taxon>
        <taxon>Pezizomycotina</taxon>
        <taxon>Dothideomycetes</taxon>
        <taxon>Pleosporomycetidae</taxon>
        <taxon>Pleosporales</taxon>
        <taxon>Massarineae</taxon>
        <taxon>Lentitheciaceae</taxon>
        <taxon>Lentithecium</taxon>
    </lineage>
</organism>
<dbReference type="InterPro" id="IPR049326">
    <property type="entry name" value="Rhodopsin_dom_fungi"/>
</dbReference>
<evidence type="ECO:0000256" key="2">
    <source>
        <dbReference type="ARBA" id="ARBA00022692"/>
    </source>
</evidence>
<evidence type="ECO:0000256" key="7">
    <source>
        <dbReference type="SAM" id="Phobius"/>
    </source>
</evidence>
<protein>
    <recommendedName>
        <fullName evidence="8">Rhodopsin domain-containing protein</fullName>
    </recommendedName>
</protein>
<evidence type="ECO:0000256" key="6">
    <source>
        <dbReference type="SAM" id="MobiDB-lite"/>
    </source>
</evidence>
<dbReference type="PANTHER" id="PTHR33048">
    <property type="entry name" value="PTH11-LIKE INTEGRAL MEMBRANE PROTEIN (AFU_ORTHOLOGUE AFUA_5G11245)"/>
    <property type="match status" value="1"/>
</dbReference>
<name>A0A6G1ICP3_9PLEO</name>
<evidence type="ECO:0000256" key="3">
    <source>
        <dbReference type="ARBA" id="ARBA00022989"/>
    </source>
</evidence>
<dbReference type="GO" id="GO:0016020">
    <property type="term" value="C:membrane"/>
    <property type="evidence" value="ECO:0007669"/>
    <property type="project" value="UniProtKB-SubCell"/>
</dbReference>
<keyword evidence="4 7" id="KW-0472">Membrane</keyword>
<dbReference type="AlphaFoldDB" id="A0A6G1ICP3"/>
<comment type="subcellular location">
    <subcellularLocation>
        <location evidence="1">Membrane</location>
        <topology evidence="1">Multi-pass membrane protein</topology>
    </subcellularLocation>
</comment>
<comment type="similarity">
    <text evidence="5">Belongs to the SAT4 family.</text>
</comment>
<dbReference type="Proteomes" id="UP000799291">
    <property type="component" value="Unassembled WGS sequence"/>
</dbReference>
<keyword evidence="3 7" id="KW-1133">Transmembrane helix</keyword>
<keyword evidence="2 7" id="KW-0812">Transmembrane</keyword>
<feature type="transmembrane region" description="Helical" evidence="7">
    <location>
        <begin position="97"/>
        <end position="116"/>
    </location>
</feature>
<dbReference type="InterPro" id="IPR052337">
    <property type="entry name" value="SAT4-like"/>
</dbReference>
<feature type="domain" description="Rhodopsin" evidence="8">
    <location>
        <begin position="38"/>
        <end position="269"/>
    </location>
</feature>
<feature type="transmembrane region" description="Helical" evidence="7">
    <location>
        <begin position="20"/>
        <end position="38"/>
    </location>
</feature>
<evidence type="ECO:0000256" key="4">
    <source>
        <dbReference type="ARBA" id="ARBA00023136"/>
    </source>
</evidence>
<feature type="transmembrane region" description="Helical" evidence="7">
    <location>
        <begin position="128"/>
        <end position="146"/>
    </location>
</feature>
<accession>A0A6G1ICP3</accession>
<evidence type="ECO:0000256" key="1">
    <source>
        <dbReference type="ARBA" id="ARBA00004141"/>
    </source>
</evidence>
<reference evidence="9" key="1">
    <citation type="journal article" date="2020" name="Stud. Mycol.">
        <title>101 Dothideomycetes genomes: a test case for predicting lifestyles and emergence of pathogens.</title>
        <authorList>
            <person name="Haridas S."/>
            <person name="Albert R."/>
            <person name="Binder M."/>
            <person name="Bloem J."/>
            <person name="Labutti K."/>
            <person name="Salamov A."/>
            <person name="Andreopoulos B."/>
            <person name="Baker S."/>
            <person name="Barry K."/>
            <person name="Bills G."/>
            <person name="Bluhm B."/>
            <person name="Cannon C."/>
            <person name="Castanera R."/>
            <person name="Culley D."/>
            <person name="Daum C."/>
            <person name="Ezra D."/>
            <person name="Gonzalez J."/>
            <person name="Henrissat B."/>
            <person name="Kuo A."/>
            <person name="Liang C."/>
            <person name="Lipzen A."/>
            <person name="Lutzoni F."/>
            <person name="Magnuson J."/>
            <person name="Mondo S."/>
            <person name="Nolan M."/>
            <person name="Ohm R."/>
            <person name="Pangilinan J."/>
            <person name="Park H.-J."/>
            <person name="Ramirez L."/>
            <person name="Alfaro M."/>
            <person name="Sun H."/>
            <person name="Tritt A."/>
            <person name="Yoshinaga Y."/>
            <person name="Zwiers L.-H."/>
            <person name="Turgeon B."/>
            <person name="Goodwin S."/>
            <person name="Spatafora J."/>
            <person name="Crous P."/>
            <person name="Grigoriev I."/>
        </authorList>
    </citation>
    <scope>NUCLEOTIDE SEQUENCE</scope>
    <source>
        <strain evidence="9">CBS 122367</strain>
    </source>
</reference>
<gene>
    <name evidence="9" type="ORF">K458DRAFT_437605</name>
</gene>
<dbReference type="Pfam" id="PF20684">
    <property type="entry name" value="Fung_rhodopsin"/>
    <property type="match status" value="1"/>
</dbReference>
<sequence>MVNDEPHEWRLQPSSISKNSVLIAVWLIASITTVALLARLYTRYWRFTRLYWDDFFCVLGWAFSIPLAIQATLASGPPAALGAGHGGFFLSRPMTQILFYTSLWSIKISFLIFFRRIGICALPALRRYWIGVFCFTALTYGLTWMLNPYACWVKKGVLACEHDGDVGVLRPVAFRIATIFDVVTDCLIVAIPFVVLFNVRLSVRKKLVLYSLFSLEVITILVAIGRCVVVTRGMISETMSVSLLLLLTHVAASTAVVVACIGSLRSLFTQDARTRNAKDDSPGYRSGLSRRRQQQIDSTVLTELPYYSPKYSDTESTLKSPDAIVLGTMEHNTPFDHGNLLGARP</sequence>
<feature type="transmembrane region" description="Helical" evidence="7">
    <location>
        <begin position="50"/>
        <end position="69"/>
    </location>
</feature>
<dbReference type="EMBL" id="MU005642">
    <property type="protein sequence ID" value="KAF2675982.1"/>
    <property type="molecule type" value="Genomic_DNA"/>
</dbReference>
<proteinExistence type="inferred from homology"/>
<dbReference type="OrthoDB" id="444631at2759"/>
<evidence type="ECO:0000313" key="10">
    <source>
        <dbReference type="Proteomes" id="UP000799291"/>
    </source>
</evidence>
<feature type="region of interest" description="Disordered" evidence="6">
    <location>
        <begin position="275"/>
        <end position="294"/>
    </location>
</feature>